<evidence type="ECO:0000313" key="1">
    <source>
        <dbReference type="EMBL" id="KAJ9055599.1"/>
    </source>
</evidence>
<dbReference type="Proteomes" id="UP001165960">
    <property type="component" value="Unassembled WGS sequence"/>
</dbReference>
<evidence type="ECO:0000313" key="2">
    <source>
        <dbReference type="Proteomes" id="UP001165960"/>
    </source>
</evidence>
<dbReference type="EMBL" id="QTSX02006394">
    <property type="protein sequence ID" value="KAJ9055599.1"/>
    <property type="molecule type" value="Genomic_DNA"/>
</dbReference>
<organism evidence="1 2">
    <name type="scientific">Entomophthora muscae</name>
    <dbReference type="NCBI Taxonomy" id="34485"/>
    <lineage>
        <taxon>Eukaryota</taxon>
        <taxon>Fungi</taxon>
        <taxon>Fungi incertae sedis</taxon>
        <taxon>Zoopagomycota</taxon>
        <taxon>Entomophthoromycotina</taxon>
        <taxon>Entomophthoromycetes</taxon>
        <taxon>Entomophthorales</taxon>
        <taxon>Entomophthoraceae</taxon>
        <taxon>Entomophthora</taxon>
    </lineage>
</organism>
<reference evidence="1" key="1">
    <citation type="submission" date="2022-04" db="EMBL/GenBank/DDBJ databases">
        <title>Genome of the entomopathogenic fungus Entomophthora muscae.</title>
        <authorList>
            <person name="Elya C."/>
            <person name="Lovett B.R."/>
            <person name="Lee E."/>
            <person name="Macias A.M."/>
            <person name="Hajek A.E."/>
            <person name="De Bivort B.L."/>
            <person name="Kasson M.T."/>
            <person name="De Fine Licht H.H."/>
            <person name="Stajich J.E."/>
        </authorList>
    </citation>
    <scope>NUCLEOTIDE SEQUENCE</scope>
    <source>
        <strain evidence="1">Berkeley</strain>
    </source>
</reference>
<accession>A0ACC2RZR0</accession>
<comment type="caution">
    <text evidence="1">The sequence shown here is derived from an EMBL/GenBank/DDBJ whole genome shotgun (WGS) entry which is preliminary data.</text>
</comment>
<gene>
    <name evidence="1" type="ORF">DSO57_1002075</name>
</gene>
<name>A0ACC2RZR0_9FUNG</name>
<keyword evidence="2" id="KW-1185">Reference proteome</keyword>
<proteinExistence type="predicted"/>
<protein>
    <submittedName>
        <fullName evidence="1">Uncharacterized protein</fullName>
    </submittedName>
</protein>
<sequence length="144" mass="16679">MKDLMEKRHNMPEKLWFDEYSKTHYKIMKEKRNEDARTRVNATYCFQCMMGTSSHKALDHLKVTHSHIAMTEVRRDNRSIATEEGGIKREMEDLYTSLYSPDTVDMHAAETICNIAAPAIIKCGEKDKKDLVAQITLKEVKVTL</sequence>